<proteinExistence type="predicted"/>
<dbReference type="AlphaFoldDB" id="A0A1A7R158"/>
<dbReference type="SUPFAM" id="SSF51905">
    <property type="entry name" value="FAD/NAD(P)-binding domain"/>
    <property type="match status" value="1"/>
</dbReference>
<keyword evidence="3" id="KW-1185">Reference proteome</keyword>
<dbReference type="PANTHER" id="PTHR40254:SF1">
    <property type="entry name" value="BLR0577 PROTEIN"/>
    <property type="match status" value="1"/>
</dbReference>
<gene>
    <name evidence="2" type="ORF">LX77_02969</name>
</gene>
<dbReference type="Pfam" id="PF13454">
    <property type="entry name" value="NAD_binding_9"/>
    <property type="match status" value="1"/>
</dbReference>
<accession>A0A1A7R158</accession>
<dbReference type="InterPro" id="IPR038732">
    <property type="entry name" value="HpyO/CreE_NAD-binding"/>
</dbReference>
<reference evidence="2 3" key="1">
    <citation type="submission" date="2018-06" db="EMBL/GenBank/DDBJ databases">
        <title>Genomic Encyclopedia of Archaeal and Bacterial Type Strains, Phase II (KMG-II): from individual species to whole genera.</title>
        <authorList>
            <person name="Goeker M."/>
        </authorList>
    </citation>
    <scope>NUCLEOTIDE SEQUENCE [LARGE SCALE GENOMIC DNA]</scope>
    <source>
        <strain evidence="2 3">DSM 12408</strain>
    </source>
</reference>
<dbReference type="STRING" id="49280.A9996_11080"/>
<dbReference type="InterPro" id="IPR052189">
    <property type="entry name" value="L-asp_N-monooxygenase_NS-form"/>
</dbReference>
<dbReference type="EMBL" id="QLLQ01000013">
    <property type="protein sequence ID" value="RAJ20975.1"/>
    <property type="molecule type" value="Genomic_DNA"/>
</dbReference>
<evidence type="ECO:0000313" key="2">
    <source>
        <dbReference type="EMBL" id="RAJ20975.1"/>
    </source>
</evidence>
<protein>
    <submittedName>
        <fullName evidence="2">FAD-NAD(P)-binding protein</fullName>
    </submittedName>
</protein>
<dbReference type="InterPro" id="IPR036188">
    <property type="entry name" value="FAD/NAD-bd_sf"/>
</dbReference>
<feature type="domain" description="FAD-dependent urate hydroxylase HpyO/Asp monooxygenase CreE-like FAD/NAD(P)-binding" evidence="1">
    <location>
        <begin position="6"/>
        <end position="171"/>
    </location>
</feature>
<evidence type="ECO:0000259" key="1">
    <source>
        <dbReference type="Pfam" id="PF13454"/>
    </source>
</evidence>
<name>A0A1A7R158_9FLAO</name>
<dbReference type="Proteomes" id="UP000248987">
    <property type="component" value="Unassembled WGS sequence"/>
</dbReference>
<dbReference type="OrthoDB" id="6309046at2"/>
<dbReference type="PANTHER" id="PTHR40254">
    <property type="entry name" value="BLR0577 PROTEIN"/>
    <property type="match status" value="1"/>
</dbReference>
<comment type="caution">
    <text evidence="2">The sequence shown here is derived from an EMBL/GenBank/DDBJ whole genome shotgun (WGS) entry which is preliminary data.</text>
</comment>
<dbReference type="RefSeq" id="WP_066434690.1">
    <property type="nucleotide sequence ID" value="NZ_LZRN01000021.1"/>
</dbReference>
<sequence>MGKHIAIIGSGPSAIYVLKHLHEHASEFRDYIKSITIFEKSPIGGMGMPYHPEMTDIYNLSNISSEEIPMLEESFASWLTSQPCKVLESFNIEEFPISKSKVYSRIALGFYFKSQYDKIIANLRNAGFVLNEYFGVKIIDILPQASNKVNVLTSNSQILENFSNVIIATGHIWSEKDHPENKYYGSPWPIHKLLPDKNTYFNFTIGILGASLSAFDVVTSLAHRHGTFHKTAGGLSFKLDPLAKKFKIVLHSAEGWLPHLQYEQEKPMREIYRHTDRQEILSLIDTSGFLPLDSFFDKICRPALIEAFIKDKNDKLIVLLSQPSTGILEFVEHMEHTHEYVNCFEGMRKEFEQAKEYMDQNKPTHWMETLDDLMYCLNFHAELLAAEDHLFFRKQIMPFLMNVIAALPLPSATILLALYDAGCIELVKGKVEILEASTEVGKTTIQVSNSDEATRAVDYAMFINCAGQGKIAFEDYPFPTLITNGNVRKARAKFKTPSVPMRNKSSMSNTHLFIDNEAYVYTGGIDVDSGYSVIDSKGNSDTRIHDVSFIHTAGCRPYSYGLQACNATSLILVEQLKRNCTLNAPIQQESIETTTRIYENNPEL</sequence>
<evidence type="ECO:0000313" key="3">
    <source>
        <dbReference type="Proteomes" id="UP000248987"/>
    </source>
</evidence>
<organism evidence="2 3">
    <name type="scientific">Gelidibacter algens</name>
    <dbReference type="NCBI Taxonomy" id="49280"/>
    <lineage>
        <taxon>Bacteria</taxon>
        <taxon>Pseudomonadati</taxon>
        <taxon>Bacteroidota</taxon>
        <taxon>Flavobacteriia</taxon>
        <taxon>Flavobacteriales</taxon>
        <taxon>Flavobacteriaceae</taxon>
        <taxon>Gelidibacter</taxon>
    </lineage>
</organism>
<dbReference type="Gene3D" id="3.40.50.720">
    <property type="entry name" value="NAD(P)-binding Rossmann-like Domain"/>
    <property type="match status" value="1"/>
</dbReference>